<dbReference type="SUPFAM" id="SSF46785">
    <property type="entry name" value="Winged helix' DNA-binding domain"/>
    <property type="match status" value="2"/>
</dbReference>
<dbReference type="GO" id="GO:0003700">
    <property type="term" value="F:DNA-binding transcription factor activity"/>
    <property type="evidence" value="ECO:0007669"/>
    <property type="project" value="InterPro"/>
</dbReference>
<dbReference type="RefSeq" id="WP_088970672.1">
    <property type="nucleotide sequence ID" value="NZ_JBHLYF010000006.1"/>
</dbReference>
<dbReference type="AlphaFoldDB" id="A0A1C5HXC1"/>
<keyword evidence="2" id="KW-0805">Transcription regulation</keyword>
<keyword evidence="3 6" id="KW-0238">DNA-binding</keyword>
<keyword evidence="4" id="KW-0804">Transcription</keyword>
<evidence type="ECO:0000313" key="6">
    <source>
        <dbReference type="EMBL" id="SCG50629.1"/>
    </source>
</evidence>
<sequence>MDTVDLRLVLGVADGDDVLSLATRLGLSETAVRKRLRRLVGVPGTRWLYRTGPRYRLTDRGQAALGTIGETAAALAAIGTLVGVDVLPVRHVRVVTEVLARGSIGCAARHLGLPQPSVSAQVTRLERRWGSALFHRAAGGVSATPALVELLPHLRVLERALARLAETGMPDDDPSVPCDLEVASEFGFTGLLDALRDEALVDVRQHIVSIPGPDWVPEMVAADICVYADLPLASLTTPPGWDTTLAFDEPAYALVPPGADTGRTSIGLRELAGHDWLTGPVGTRNHRSILAVCRAAGFAPRIRHTALNGPSGRHILEEGGAVALTGATLVPPGASRAVRLAEDVRVKVVVGWQRGGPATATARWIARWLRDQHIQRLAERRPELLAELRGDPVAWPCHAAPGPTPRRQA</sequence>
<dbReference type="InterPro" id="IPR036388">
    <property type="entry name" value="WH-like_DNA-bd_sf"/>
</dbReference>
<evidence type="ECO:0000259" key="5">
    <source>
        <dbReference type="PROSITE" id="PS50931"/>
    </source>
</evidence>
<protein>
    <submittedName>
        <fullName evidence="6">DNA-binding transcriptional regulator, LysR family</fullName>
    </submittedName>
</protein>
<dbReference type="Gene3D" id="1.10.10.10">
    <property type="entry name" value="Winged helix-like DNA-binding domain superfamily/Winged helix DNA-binding domain"/>
    <property type="match status" value="2"/>
</dbReference>
<dbReference type="Pfam" id="PF03466">
    <property type="entry name" value="LysR_substrate"/>
    <property type="match status" value="1"/>
</dbReference>
<evidence type="ECO:0000313" key="7">
    <source>
        <dbReference type="Proteomes" id="UP000198210"/>
    </source>
</evidence>
<dbReference type="EMBL" id="LT607751">
    <property type="protein sequence ID" value="SCG50629.1"/>
    <property type="molecule type" value="Genomic_DNA"/>
</dbReference>
<dbReference type="InterPro" id="IPR000847">
    <property type="entry name" value="LysR_HTH_N"/>
</dbReference>
<dbReference type="Pfam" id="PF00126">
    <property type="entry name" value="HTH_1"/>
    <property type="match status" value="1"/>
</dbReference>
<dbReference type="GO" id="GO:0003677">
    <property type="term" value="F:DNA binding"/>
    <property type="evidence" value="ECO:0007669"/>
    <property type="project" value="UniProtKB-KW"/>
</dbReference>
<accession>A0A1C5HXC1</accession>
<evidence type="ECO:0000256" key="4">
    <source>
        <dbReference type="ARBA" id="ARBA00023163"/>
    </source>
</evidence>
<dbReference type="SUPFAM" id="SSF53850">
    <property type="entry name" value="Periplasmic binding protein-like II"/>
    <property type="match status" value="1"/>
</dbReference>
<dbReference type="GO" id="GO:0032993">
    <property type="term" value="C:protein-DNA complex"/>
    <property type="evidence" value="ECO:0007669"/>
    <property type="project" value="TreeGrafter"/>
</dbReference>
<evidence type="ECO:0000256" key="3">
    <source>
        <dbReference type="ARBA" id="ARBA00023125"/>
    </source>
</evidence>
<dbReference type="PROSITE" id="PS50931">
    <property type="entry name" value="HTH_LYSR"/>
    <property type="match status" value="1"/>
</dbReference>
<evidence type="ECO:0000256" key="1">
    <source>
        <dbReference type="ARBA" id="ARBA00009437"/>
    </source>
</evidence>
<comment type="similarity">
    <text evidence="1">Belongs to the LysR transcriptional regulatory family.</text>
</comment>
<dbReference type="InterPro" id="IPR005119">
    <property type="entry name" value="LysR_subst-bd"/>
</dbReference>
<reference evidence="6 7" key="1">
    <citation type="submission" date="2016-06" db="EMBL/GenBank/DDBJ databases">
        <authorList>
            <person name="Kjaerup R.B."/>
            <person name="Dalgaard T.S."/>
            <person name="Juul-Madsen H.R."/>
        </authorList>
    </citation>
    <scope>NUCLEOTIDE SEQUENCE [LARGE SCALE GENOMIC DNA]</scope>
    <source>
        <strain evidence="6 7">DSM 45097</strain>
    </source>
</reference>
<dbReference type="PANTHER" id="PTHR30346">
    <property type="entry name" value="TRANSCRIPTIONAL DUAL REGULATOR HCAR-RELATED"/>
    <property type="match status" value="1"/>
</dbReference>
<dbReference type="PRINTS" id="PR00039">
    <property type="entry name" value="HTHLYSR"/>
</dbReference>
<evidence type="ECO:0000256" key="2">
    <source>
        <dbReference type="ARBA" id="ARBA00023015"/>
    </source>
</evidence>
<proteinExistence type="inferred from homology"/>
<keyword evidence="7" id="KW-1185">Reference proteome</keyword>
<dbReference type="InterPro" id="IPR036390">
    <property type="entry name" value="WH_DNA-bd_sf"/>
</dbReference>
<dbReference type="PANTHER" id="PTHR30346:SF29">
    <property type="entry name" value="LYSR SUBSTRATE-BINDING"/>
    <property type="match status" value="1"/>
</dbReference>
<organism evidence="6 7">
    <name type="scientific">Micromonospora siamensis</name>
    <dbReference type="NCBI Taxonomy" id="299152"/>
    <lineage>
        <taxon>Bacteria</taxon>
        <taxon>Bacillati</taxon>
        <taxon>Actinomycetota</taxon>
        <taxon>Actinomycetes</taxon>
        <taxon>Micromonosporales</taxon>
        <taxon>Micromonosporaceae</taxon>
        <taxon>Micromonospora</taxon>
    </lineage>
</organism>
<feature type="domain" description="HTH lysR-type" evidence="5">
    <location>
        <begin position="87"/>
        <end position="144"/>
    </location>
</feature>
<dbReference type="Proteomes" id="UP000198210">
    <property type="component" value="Chromosome I"/>
</dbReference>
<name>A0A1C5HXC1_9ACTN</name>
<dbReference type="Gene3D" id="3.40.190.10">
    <property type="entry name" value="Periplasmic binding protein-like II"/>
    <property type="match status" value="2"/>
</dbReference>
<gene>
    <name evidence="6" type="ORF">GA0074704_2521</name>
</gene>